<keyword evidence="8" id="KW-1185">Reference proteome</keyword>
<dbReference type="STRING" id="317619.GCA_000332315_03262"/>
<feature type="transmembrane region" description="Helical" evidence="5">
    <location>
        <begin position="222"/>
        <end position="242"/>
    </location>
</feature>
<keyword evidence="3 5" id="KW-1133">Transmembrane helix</keyword>
<dbReference type="PROSITE" id="PS50801">
    <property type="entry name" value="STAS"/>
    <property type="match status" value="1"/>
</dbReference>
<feature type="transmembrane region" description="Helical" evidence="5">
    <location>
        <begin position="415"/>
        <end position="442"/>
    </location>
</feature>
<evidence type="ECO:0000256" key="5">
    <source>
        <dbReference type="SAM" id="Phobius"/>
    </source>
</evidence>
<dbReference type="InterPro" id="IPR002645">
    <property type="entry name" value="STAS_dom"/>
</dbReference>
<evidence type="ECO:0000256" key="3">
    <source>
        <dbReference type="ARBA" id="ARBA00022989"/>
    </source>
</evidence>
<dbReference type="InterPro" id="IPR011547">
    <property type="entry name" value="SLC26A/SulP_dom"/>
</dbReference>
<sequence length="610" mass="64921">MTLTPHPSPTPYSVPAIQNWFQDLQPSHIIASCTAGLITAIIGVIRAISYAALIFSGSLAVHLDLGIGMAILSSAVISVVVTFTSSLPGMIATPLAAPTAVLSILAAGLAQDLIGQVPPQTVALTVIAAIALGSLCTGAFLWLLGQFKLARTVQFIPYPVIGGFMAGTGWLLIRGAFEVITDESLKFATVLDICRGTCLAQWLTGLVIGTALLVISKQFKHYLAMPLSLLAAIGLFYGVLLWQGVSIGEARSAGWLLGTFKADHLWHPLSLGDLSQVQWGAIAAHWDSIALLMFVSLLSLVLTNNGIELSVGKDLDLDQELKSIGLANFLAGLSSSMAGNQALPSTLLVYKMGASYRLVGLVKALCCLGVLLAGSAFLPFLPKPILGSLLVYLGLNLLFQWLYESRSQFSTFDYGIILVTMGVINYFGFLEGILTGFVLVLLEFLSRYSQLTVVQDSPAAVNPTADPAANPATIDAASPALTLDPHACGVLPIHLQGFLFFGNANSLLTQVRALTQPPSPPLPGNSPNPDYRYLMLDFAQVHGLDASAVLSFQRIMQFAYQKNLGVIYTNVAPPLQTQLMRGQALSQQDNRCHLFPSVQAGLAWCQAQGS</sequence>
<keyword evidence="4 5" id="KW-0472">Membrane</keyword>
<feature type="transmembrane region" description="Helical" evidence="5">
    <location>
        <begin position="155"/>
        <end position="173"/>
    </location>
</feature>
<reference evidence="7" key="1">
    <citation type="submission" date="2012-04" db="EMBL/GenBank/DDBJ databases">
        <authorList>
            <person name="Borisov I.G."/>
            <person name="Ivanikova N.V."/>
            <person name="Pinevich A.V."/>
        </authorList>
    </citation>
    <scope>NUCLEOTIDE SEQUENCE</scope>
    <source>
        <strain evidence="7">CALU 1027</strain>
    </source>
</reference>
<dbReference type="EMBL" id="AJTX02000002">
    <property type="protein sequence ID" value="KKJ00964.1"/>
    <property type="molecule type" value="Genomic_DNA"/>
</dbReference>
<feature type="transmembrane region" description="Helical" evidence="5">
    <location>
        <begin position="355"/>
        <end position="378"/>
    </location>
</feature>
<feature type="transmembrane region" description="Helical" evidence="5">
    <location>
        <begin position="193"/>
        <end position="215"/>
    </location>
</feature>
<comment type="caution">
    <text evidence="7">The sequence shown here is derived from an EMBL/GenBank/DDBJ whole genome shotgun (WGS) entry which is preliminary data.</text>
</comment>
<name>A0A0M2Q1X7_PROHO</name>
<evidence type="ECO:0000313" key="8">
    <source>
        <dbReference type="Proteomes" id="UP000034681"/>
    </source>
</evidence>
<evidence type="ECO:0000259" key="6">
    <source>
        <dbReference type="PROSITE" id="PS50801"/>
    </source>
</evidence>
<dbReference type="AlphaFoldDB" id="A0A0M2Q1X7"/>
<evidence type="ECO:0000313" key="7">
    <source>
        <dbReference type="EMBL" id="KKJ00964.1"/>
    </source>
</evidence>
<dbReference type="Gene3D" id="3.30.750.24">
    <property type="entry name" value="STAS domain"/>
    <property type="match status" value="1"/>
</dbReference>
<dbReference type="Proteomes" id="UP000034681">
    <property type="component" value="Unassembled WGS sequence"/>
</dbReference>
<feature type="domain" description="STAS" evidence="6">
    <location>
        <begin position="489"/>
        <end position="605"/>
    </location>
</feature>
<comment type="subcellular location">
    <subcellularLocation>
        <location evidence="1">Membrane</location>
        <topology evidence="1">Multi-pass membrane protein</topology>
    </subcellularLocation>
</comment>
<dbReference type="eggNOG" id="COG0659">
    <property type="taxonomic scope" value="Bacteria"/>
</dbReference>
<keyword evidence="2 5" id="KW-0812">Transmembrane</keyword>
<dbReference type="GO" id="GO:0016020">
    <property type="term" value="C:membrane"/>
    <property type="evidence" value="ECO:0007669"/>
    <property type="project" value="UniProtKB-SubCell"/>
</dbReference>
<gene>
    <name evidence="7" type="ORF">PROH_00535</name>
</gene>
<dbReference type="Pfam" id="PF00916">
    <property type="entry name" value="Sulfate_transp"/>
    <property type="match status" value="1"/>
</dbReference>
<accession>A0A0M2Q1X7</accession>
<dbReference type="SUPFAM" id="SSF52091">
    <property type="entry name" value="SpoIIaa-like"/>
    <property type="match status" value="1"/>
</dbReference>
<feature type="transmembrane region" description="Helical" evidence="5">
    <location>
        <begin position="122"/>
        <end position="143"/>
    </location>
</feature>
<organism evidence="7 8">
    <name type="scientific">Prochlorothrix hollandica PCC 9006 = CALU 1027</name>
    <dbReference type="NCBI Taxonomy" id="317619"/>
    <lineage>
        <taxon>Bacteria</taxon>
        <taxon>Bacillati</taxon>
        <taxon>Cyanobacteriota</taxon>
        <taxon>Cyanophyceae</taxon>
        <taxon>Prochlorotrichales</taxon>
        <taxon>Prochlorotrichaceae</taxon>
        <taxon>Prochlorothrix</taxon>
    </lineage>
</organism>
<feature type="transmembrane region" description="Helical" evidence="5">
    <location>
        <begin position="65"/>
        <end position="84"/>
    </location>
</feature>
<evidence type="ECO:0000256" key="4">
    <source>
        <dbReference type="ARBA" id="ARBA00023136"/>
    </source>
</evidence>
<dbReference type="CDD" id="cd07042">
    <property type="entry name" value="STAS_SulP_like_sulfate_transporter"/>
    <property type="match status" value="1"/>
</dbReference>
<dbReference type="InterPro" id="IPR036513">
    <property type="entry name" value="STAS_dom_sf"/>
</dbReference>
<evidence type="ECO:0000256" key="2">
    <source>
        <dbReference type="ARBA" id="ARBA00022692"/>
    </source>
</evidence>
<feature type="transmembrane region" description="Helical" evidence="5">
    <location>
        <begin position="385"/>
        <end position="403"/>
    </location>
</feature>
<dbReference type="PANTHER" id="PTHR43310:SF2">
    <property type="entry name" value="SLC26A_SULP TRANSPORTER DOMAIN-CONTAINING PROTEIN"/>
    <property type="match status" value="1"/>
</dbReference>
<dbReference type="Pfam" id="PF01740">
    <property type="entry name" value="STAS"/>
    <property type="match status" value="1"/>
</dbReference>
<dbReference type="OrthoDB" id="9771198at2"/>
<feature type="transmembrane region" description="Helical" evidence="5">
    <location>
        <begin position="29"/>
        <end position="53"/>
    </location>
</feature>
<protein>
    <recommendedName>
        <fullName evidence="6">STAS domain-containing protein</fullName>
    </recommendedName>
</protein>
<feature type="transmembrane region" description="Helical" evidence="5">
    <location>
        <begin position="91"/>
        <end position="110"/>
    </location>
</feature>
<dbReference type="RefSeq" id="WP_017713493.1">
    <property type="nucleotide sequence ID" value="NZ_KB235941.1"/>
</dbReference>
<dbReference type="InterPro" id="IPR052706">
    <property type="entry name" value="Membrane-Transporter-like"/>
</dbReference>
<feature type="transmembrane region" description="Helical" evidence="5">
    <location>
        <begin position="279"/>
        <end position="302"/>
    </location>
</feature>
<evidence type="ECO:0000256" key="1">
    <source>
        <dbReference type="ARBA" id="ARBA00004141"/>
    </source>
</evidence>
<proteinExistence type="predicted"/>
<dbReference type="PANTHER" id="PTHR43310">
    <property type="entry name" value="SULFATE TRANSPORTER YBAR-RELATED"/>
    <property type="match status" value="1"/>
</dbReference>